<evidence type="ECO:0000256" key="1">
    <source>
        <dbReference type="SAM" id="MobiDB-lite"/>
    </source>
</evidence>
<dbReference type="InterPro" id="IPR052836">
    <property type="entry name" value="PRRT_domain-containing"/>
</dbReference>
<accession>C8VV82</accession>
<keyword evidence="2" id="KW-0812">Transmembrane</keyword>
<feature type="transmembrane region" description="Helical" evidence="2">
    <location>
        <begin position="304"/>
        <end position="326"/>
    </location>
</feature>
<dbReference type="HOGENOM" id="CLU_004463_0_0_1"/>
<evidence type="ECO:0000256" key="2">
    <source>
        <dbReference type="SAM" id="Phobius"/>
    </source>
</evidence>
<gene>
    <name evidence="3" type="primary">CG31998-RA</name>
</gene>
<name>C8VV82_DROME</name>
<protein>
    <submittedName>
        <fullName evidence="3">MIP05064p</fullName>
    </submittedName>
</protein>
<reference evidence="3" key="1">
    <citation type="submission" date="2009-09" db="EMBL/GenBank/DDBJ databases">
        <authorList>
            <person name="Carlson J."/>
            <person name="Booth B."/>
            <person name="Frise E."/>
            <person name="Sandler J."/>
            <person name="Wan K."/>
            <person name="Yu C."/>
            <person name="Celniker S."/>
        </authorList>
    </citation>
    <scope>NUCLEOTIDE SEQUENCE</scope>
</reference>
<evidence type="ECO:0000313" key="3">
    <source>
        <dbReference type="EMBL" id="ACV91666.1"/>
    </source>
</evidence>
<dbReference type="OrthoDB" id="10066605at2759"/>
<dbReference type="Bgee" id="FBgn0051998">
    <property type="expression patterns" value="Expressed in spermatogonium in testis and 275 other cell types or tissues"/>
</dbReference>
<proteinExistence type="evidence at transcript level"/>
<sequence>MYPGDIPSYSPPSRAFFTPPLPPEYQNPFADKPTLRGTNNEGLIAVNRRPIPPPSLMPSQDRIPIRPPDLGSNNNDAVVNSMTDLNYAPSGMDAKHRLEENFAHGTVSDISGVERIKALNTPARASGEEYLYEKASSAKGQGSYEVDAIGPNKRQEVLPNIRRILGSKNGDIPAVLLKHVTQRPIITLRQPPSSPIVLIEKSTSNEEIIDADAPSVVSPNINHSKYHPGQLEYYENATAGTTPSAAAAIGDVSATSFSYATTNAGQPGHTGKTTDAIRELGTGVPDQNPIGAAAAATVHTTWAWAWNIHIYLSVVLFTILSVYSLYKLLTYNKLTHLFAQA</sequence>
<feature type="region of interest" description="Disordered" evidence="1">
    <location>
        <begin position="1"/>
        <end position="38"/>
    </location>
</feature>
<dbReference type="VEuPathDB" id="VectorBase:FBgn0051998"/>
<organism evidence="3">
    <name type="scientific">Drosophila melanogaster</name>
    <name type="common">Fruit fly</name>
    <dbReference type="NCBI Taxonomy" id="7227"/>
    <lineage>
        <taxon>Eukaryota</taxon>
        <taxon>Metazoa</taxon>
        <taxon>Ecdysozoa</taxon>
        <taxon>Arthropoda</taxon>
        <taxon>Hexapoda</taxon>
        <taxon>Insecta</taxon>
        <taxon>Pterygota</taxon>
        <taxon>Neoptera</taxon>
        <taxon>Endopterygota</taxon>
        <taxon>Diptera</taxon>
        <taxon>Brachycera</taxon>
        <taxon>Muscomorpha</taxon>
        <taxon>Ephydroidea</taxon>
        <taxon>Drosophilidae</taxon>
        <taxon>Drosophila</taxon>
        <taxon>Sophophora</taxon>
    </lineage>
</organism>
<dbReference type="EMBL" id="BT099828">
    <property type="protein sequence ID" value="ACV91666.1"/>
    <property type="molecule type" value="mRNA"/>
</dbReference>
<dbReference type="AlphaFoldDB" id="C8VV82"/>
<dbReference type="PANTHER" id="PTHR35578:SF6">
    <property type="entry name" value="PROLINE-RICH TRANSMEMBRANE PROTEIN 4"/>
    <property type="match status" value="1"/>
</dbReference>
<keyword evidence="2" id="KW-0472">Membrane</keyword>
<dbReference type="PeptideAtlas" id="C8VV82"/>
<dbReference type="PANTHER" id="PTHR35578">
    <property type="entry name" value="PROLINE-RICH TRANSMEMBRANE PROTEIN 4-RELATED"/>
    <property type="match status" value="1"/>
</dbReference>
<keyword evidence="2" id="KW-1133">Transmembrane helix</keyword>
<dbReference type="ExpressionAtlas" id="C8VV82">
    <property type="expression patterns" value="baseline and differential"/>
</dbReference>